<evidence type="ECO:0000313" key="5">
    <source>
        <dbReference type="Proteomes" id="UP000294498"/>
    </source>
</evidence>
<dbReference type="PRINTS" id="PR00834">
    <property type="entry name" value="PROTEASES2C"/>
</dbReference>
<dbReference type="PANTHER" id="PTHR43343">
    <property type="entry name" value="PEPTIDASE S12"/>
    <property type="match status" value="1"/>
</dbReference>
<dbReference type="Proteomes" id="UP000294498">
    <property type="component" value="Unassembled WGS sequence"/>
</dbReference>
<dbReference type="InterPro" id="IPR001478">
    <property type="entry name" value="PDZ"/>
</dbReference>
<dbReference type="GO" id="GO:0004252">
    <property type="term" value="F:serine-type endopeptidase activity"/>
    <property type="evidence" value="ECO:0007669"/>
    <property type="project" value="InterPro"/>
</dbReference>
<dbReference type="SMART" id="SM00228">
    <property type="entry name" value="PDZ"/>
    <property type="match status" value="2"/>
</dbReference>
<accession>A0A4R8DFI4</accession>
<dbReference type="AlphaFoldDB" id="A0A4R8DFI4"/>
<evidence type="ECO:0000256" key="2">
    <source>
        <dbReference type="ARBA" id="ARBA00022801"/>
    </source>
</evidence>
<dbReference type="SUPFAM" id="SSF50156">
    <property type="entry name" value="PDZ domain-like"/>
    <property type="match status" value="2"/>
</dbReference>
<keyword evidence="1 4" id="KW-0645">Protease</keyword>
<dbReference type="Pfam" id="PF13180">
    <property type="entry name" value="PDZ_2"/>
    <property type="match status" value="1"/>
</dbReference>
<comment type="caution">
    <text evidence="4">The sequence shown here is derived from an EMBL/GenBank/DDBJ whole genome shotgun (WGS) entry which is preliminary data.</text>
</comment>
<sequence length="520" mass="54998">MNWKGILTTVLVSAATAVVSVGLYSKYEQKNSYVWKDSQGKVPVNYAGFFNKDGSPAEPVDFETAASTAIPAVVHIKTVTNPRQVSNNLPRQRNPFAELFGLGDDDPFGDFFRQRTIPGQQASGSGVFISEDGYIVTNNHVIDGADEVNVTLSNKKSMKAKVVAADPSTDIAVLKVEGHGYPYLLYGNSDDVHIGQWVLAVGYPFTLETTVTAGIVSAKSRALGINSRKAANTAVESFIQTDAAVNPGNSGGALINPKGELIGINSAIASPTGSFAGYSFAIPVNIVKKVVNDLIAYGSVQRGYLGIEYPNEQQLDELTPEQRKQQGILDDVNGVYISAVTKGGAAEAAGLQKGDVITKMDGSTISGGADLQGMIARFKPGEKVTITYKRNGSEHSVDVVLKNKIGTEDVTVSTVLDKLGAQLTTLDEKKAKQLGVKGGVVVSGISRGIISDQTMMKNNFVILRVDGKDITTVDQLKNALAGKSSVNVEGIYPGYEGVYQYGLNDLNGASSQGGDDDGGQ</sequence>
<dbReference type="InterPro" id="IPR009003">
    <property type="entry name" value="Peptidase_S1_PA"/>
</dbReference>
<dbReference type="PROSITE" id="PS50106">
    <property type="entry name" value="PDZ"/>
    <property type="match status" value="1"/>
</dbReference>
<dbReference type="OrthoDB" id="9758917at2"/>
<dbReference type="InterPro" id="IPR036034">
    <property type="entry name" value="PDZ_sf"/>
</dbReference>
<protein>
    <submittedName>
        <fullName evidence="4">Do/DeqQ family serine protease</fullName>
    </submittedName>
</protein>
<reference evidence="4 5" key="1">
    <citation type="submission" date="2019-03" db="EMBL/GenBank/DDBJ databases">
        <title>Genomic Encyclopedia of Type Strains, Phase IV (KMG-IV): sequencing the most valuable type-strain genomes for metagenomic binning, comparative biology and taxonomic classification.</title>
        <authorList>
            <person name="Goeker M."/>
        </authorList>
    </citation>
    <scope>NUCLEOTIDE SEQUENCE [LARGE SCALE GENOMIC DNA]</scope>
    <source>
        <strain evidence="4 5">DSM 100059</strain>
    </source>
</reference>
<evidence type="ECO:0000313" key="4">
    <source>
        <dbReference type="EMBL" id="TDW96004.1"/>
    </source>
</evidence>
<name>A0A4R8DFI4_9BACT</name>
<keyword evidence="2" id="KW-0378">Hydrolase</keyword>
<dbReference type="Gene3D" id="2.40.10.120">
    <property type="match status" value="1"/>
</dbReference>
<dbReference type="InterPro" id="IPR051201">
    <property type="entry name" value="Chloro_Bact_Ser_Proteases"/>
</dbReference>
<feature type="domain" description="PDZ" evidence="3">
    <location>
        <begin position="294"/>
        <end position="392"/>
    </location>
</feature>
<dbReference type="SUPFAM" id="SSF50494">
    <property type="entry name" value="Trypsin-like serine proteases"/>
    <property type="match status" value="1"/>
</dbReference>
<dbReference type="EMBL" id="SODV01000002">
    <property type="protein sequence ID" value="TDW96004.1"/>
    <property type="molecule type" value="Genomic_DNA"/>
</dbReference>
<dbReference type="RefSeq" id="WP_133995879.1">
    <property type="nucleotide sequence ID" value="NZ_SODV01000002.1"/>
</dbReference>
<dbReference type="InterPro" id="IPR001940">
    <property type="entry name" value="Peptidase_S1C"/>
</dbReference>
<proteinExistence type="predicted"/>
<organism evidence="4 5">
    <name type="scientific">Dinghuibacter silviterrae</name>
    <dbReference type="NCBI Taxonomy" id="1539049"/>
    <lineage>
        <taxon>Bacteria</taxon>
        <taxon>Pseudomonadati</taxon>
        <taxon>Bacteroidota</taxon>
        <taxon>Chitinophagia</taxon>
        <taxon>Chitinophagales</taxon>
        <taxon>Chitinophagaceae</taxon>
        <taxon>Dinghuibacter</taxon>
    </lineage>
</organism>
<dbReference type="Gene3D" id="2.30.42.10">
    <property type="match status" value="2"/>
</dbReference>
<dbReference type="Pfam" id="PF13365">
    <property type="entry name" value="Trypsin_2"/>
    <property type="match status" value="1"/>
</dbReference>
<gene>
    <name evidence="4" type="ORF">EDB95_3826</name>
</gene>
<dbReference type="GO" id="GO:0006508">
    <property type="term" value="P:proteolysis"/>
    <property type="evidence" value="ECO:0007669"/>
    <property type="project" value="UniProtKB-KW"/>
</dbReference>
<dbReference type="PANTHER" id="PTHR43343:SF3">
    <property type="entry name" value="PROTEASE DO-LIKE 8, CHLOROPLASTIC"/>
    <property type="match status" value="1"/>
</dbReference>
<evidence type="ECO:0000256" key="1">
    <source>
        <dbReference type="ARBA" id="ARBA00022670"/>
    </source>
</evidence>
<keyword evidence="5" id="KW-1185">Reference proteome</keyword>
<evidence type="ECO:0000259" key="3">
    <source>
        <dbReference type="PROSITE" id="PS50106"/>
    </source>
</evidence>